<name>A0A6C0EKR7_9ZZZZ</name>
<organism evidence="1">
    <name type="scientific">viral metagenome</name>
    <dbReference type="NCBI Taxonomy" id="1070528"/>
    <lineage>
        <taxon>unclassified sequences</taxon>
        <taxon>metagenomes</taxon>
        <taxon>organismal metagenomes</taxon>
    </lineage>
</organism>
<reference evidence="1" key="1">
    <citation type="journal article" date="2020" name="Nature">
        <title>Giant virus diversity and host interactions through global metagenomics.</title>
        <authorList>
            <person name="Schulz F."/>
            <person name="Roux S."/>
            <person name="Paez-Espino D."/>
            <person name="Jungbluth S."/>
            <person name="Walsh D.A."/>
            <person name="Denef V.J."/>
            <person name="McMahon K.D."/>
            <person name="Konstantinidis K.T."/>
            <person name="Eloe-Fadrosh E.A."/>
            <person name="Kyrpides N.C."/>
            <person name="Woyke T."/>
        </authorList>
    </citation>
    <scope>NUCLEOTIDE SEQUENCE</scope>
    <source>
        <strain evidence="1">GVMAG-M-3300009068-24</strain>
    </source>
</reference>
<dbReference type="EMBL" id="MN738881">
    <property type="protein sequence ID" value="QHT29647.1"/>
    <property type="molecule type" value="Genomic_DNA"/>
</dbReference>
<proteinExistence type="predicted"/>
<protein>
    <submittedName>
        <fullName evidence="1">Uncharacterized protein</fullName>
    </submittedName>
</protein>
<dbReference type="AlphaFoldDB" id="A0A6C0EKR7"/>
<accession>A0A6C0EKR7</accession>
<sequence>MEKTCCKCKHVQSVSEFGKLAKSPDGLRYDCRSCRKDYRECNKDKINQKLKAYYQEHKDVLLVQNREYRLANKDVINIQRKEYRNRPDVKEHIKQKQREYLPKRKADMKNKYSNDINYRLRVTIRSKLWEALKKGKQHSSLSYLGCDLEFFKQWIEFRFDENMTWENWGSYWHIDHILPINAFKDNHDTNKFCFHWTNLQPLTAFENQSKGDKLQLHYYFNNIVNIVRFNNKYRQFLGYQAVNESLQWLRMELRYGKNPPHEDVQTSEIGNPQPSSYVRYDKDMEKVQRLNGGGSECTNHAQ</sequence>
<evidence type="ECO:0000313" key="1">
    <source>
        <dbReference type="EMBL" id="QHT29647.1"/>
    </source>
</evidence>